<dbReference type="GO" id="GO:0016887">
    <property type="term" value="F:ATP hydrolysis activity"/>
    <property type="evidence" value="ECO:0007669"/>
    <property type="project" value="InterPro"/>
</dbReference>
<dbReference type="OrthoDB" id="6461291at2"/>
<dbReference type="SUPFAM" id="SSF52540">
    <property type="entry name" value="P-loop containing nucleoside triphosphate hydrolases"/>
    <property type="match status" value="1"/>
</dbReference>
<dbReference type="GO" id="GO:0005524">
    <property type="term" value="F:ATP binding"/>
    <property type="evidence" value="ECO:0007669"/>
    <property type="project" value="UniProtKB-KW"/>
</dbReference>
<dbReference type="Pfam" id="PF00005">
    <property type="entry name" value="ABC_tran"/>
    <property type="match status" value="1"/>
</dbReference>
<keyword evidence="6" id="KW-0547">Nucleotide-binding</keyword>
<dbReference type="Gene3D" id="3.40.50.300">
    <property type="entry name" value="P-loop containing nucleotide triphosphate hydrolases"/>
    <property type="match status" value="1"/>
</dbReference>
<name>A0A2P8F359_9GAMM</name>
<evidence type="ECO:0000256" key="10">
    <source>
        <dbReference type="ARBA" id="ARBA00023136"/>
    </source>
</evidence>
<dbReference type="InterPro" id="IPR003439">
    <property type="entry name" value="ABC_transporter-like_ATP-bd"/>
</dbReference>
<protein>
    <submittedName>
        <fullName evidence="12">Iron complex transport system ATP-binding protein</fullName>
    </submittedName>
</protein>
<comment type="caution">
    <text evidence="12">The sequence shown here is derived from an EMBL/GenBank/DDBJ whole genome shotgun (WGS) entry which is preliminary data.</text>
</comment>
<evidence type="ECO:0000256" key="1">
    <source>
        <dbReference type="ARBA" id="ARBA00004202"/>
    </source>
</evidence>
<dbReference type="Proteomes" id="UP000242133">
    <property type="component" value="Unassembled WGS sequence"/>
</dbReference>
<keyword evidence="7 12" id="KW-0067">ATP-binding</keyword>
<dbReference type="InterPro" id="IPR017871">
    <property type="entry name" value="ABC_transporter-like_CS"/>
</dbReference>
<evidence type="ECO:0000256" key="4">
    <source>
        <dbReference type="ARBA" id="ARBA00022475"/>
    </source>
</evidence>
<keyword evidence="8" id="KW-0408">Iron</keyword>
<dbReference type="CDD" id="cd03214">
    <property type="entry name" value="ABC_Iron-Siderophores_B12_Hemin"/>
    <property type="match status" value="1"/>
</dbReference>
<gene>
    <name evidence="12" type="ORF">CLV44_10280</name>
</gene>
<reference evidence="12 13" key="1">
    <citation type="submission" date="2018-03" db="EMBL/GenBank/DDBJ databases">
        <title>Genomic Encyclopedia of Archaeal and Bacterial Type Strains, Phase II (KMG-II): from individual species to whole genera.</title>
        <authorList>
            <person name="Goeker M."/>
        </authorList>
    </citation>
    <scope>NUCLEOTIDE SEQUENCE [LARGE SCALE GENOMIC DNA]</scope>
    <source>
        <strain evidence="12 13">DSM 17586</strain>
    </source>
</reference>
<dbReference type="EMBL" id="PYGI01000002">
    <property type="protein sequence ID" value="PSL16157.1"/>
    <property type="molecule type" value="Genomic_DNA"/>
</dbReference>
<dbReference type="PROSITE" id="PS50893">
    <property type="entry name" value="ABC_TRANSPORTER_2"/>
    <property type="match status" value="1"/>
</dbReference>
<keyword evidence="5" id="KW-0410">Iron transport</keyword>
<evidence type="ECO:0000256" key="2">
    <source>
        <dbReference type="ARBA" id="ARBA00005417"/>
    </source>
</evidence>
<keyword evidence="13" id="KW-1185">Reference proteome</keyword>
<dbReference type="GO" id="GO:0006826">
    <property type="term" value="P:iron ion transport"/>
    <property type="evidence" value="ECO:0007669"/>
    <property type="project" value="UniProtKB-KW"/>
</dbReference>
<dbReference type="AlphaFoldDB" id="A0A2P8F359"/>
<dbReference type="PANTHER" id="PTHR42771">
    <property type="entry name" value="IRON(3+)-HYDROXAMATE IMPORT ATP-BINDING PROTEIN FHUC"/>
    <property type="match status" value="1"/>
</dbReference>
<dbReference type="GO" id="GO:0005886">
    <property type="term" value="C:plasma membrane"/>
    <property type="evidence" value="ECO:0007669"/>
    <property type="project" value="UniProtKB-SubCell"/>
</dbReference>
<dbReference type="InterPro" id="IPR027417">
    <property type="entry name" value="P-loop_NTPase"/>
</dbReference>
<feature type="domain" description="ABC transporter" evidence="11">
    <location>
        <begin position="11"/>
        <end position="246"/>
    </location>
</feature>
<dbReference type="FunFam" id="3.40.50.300:FF:000134">
    <property type="entry name" value="Iron-enterobactin ABC transporter ATP-binding protein"/>
    <property type="match status" value="1"/>
</dbReference>
<comment type="subcellular location">
    <subcellularLocation>
        <location evidence="1">Cell membrane</location>
        <topology evidence="1">Peripheral membrane protein</topology>
    </subcellularLocation>
</comment>
<evidence type="ECO:0000313" key="13">
    <source>
        <dbReference type="Proteomes" id="UP000242133"/>
    </source>
</evidence>
<evidence type="ECO:0000256" key="3">
    <source>
        <dbReference type="ARBA" id="ARBA00022448"/>
    </source>
</evidence>
<dbReference type="PROSITE" id="PS00211">
    <property type="entry name" value="ABC_TRANSPORTER_1"/>
    <property type="match status" value="1"/>
</dbReference>
<evidence type="ECO:0000256" key="6">
    <source>
        <dbReference type="ARBA" id="ARBA00022741"/>
    </source>
</evidence>
<dbReference type="SMART" id="SM00382">
    <property type="entry name" value="AAA"/>
    <property type="match status" value="1"/>
</dbReference>
<organism evidence="12 13">
    <name type="scientific">Marinobacterium halophilum</name>
    <dbReference type="NCBI Taxonomy" id="267374"/>
    <lineage>
        <taxon>Bacteria</taxon>
        <taxon>Pseudomonadati</taxon>
        <taxon>Pseudomonadota</taxon>
        <taxon>Gammaproteobacteria</taxon>
        <taxon>Oceanospirillales</taxon>
        <taxon>Oceanospirillaceae</taxon>
        <taxon>Marinobacterium</taxon>
    </lineage>
</organism>
<evidence type="ECO:0000256" key="7">
    <source>
        <dbReference type="ARBA" id="ARBA00022840"/>
    </source>
</evidence>
<proteinExistence type="inferred from homology"/>
<evidence type="ECO:0000259" key="11">
    <source>
        <dbReference type="PROSITE" id="PS50893"/>
    </source>
</evidence>
<keyword evidence="10" id="KW-0472">Membrane</keyword>
<dbReference type="InterPro" id="IPR003593">
    <property type="entry name" value="AAA+_ATPase"/>
</dbReference>
<dbReference type="PANTHER" id="PTHR42771:SF2">
    <property type="entry name" value="IRON(3+)-HYDROXAMATE IMPORT ATP-BINDING PROTEIN FHUC"/>
    <property type="match status" value="1"/>
</dbReference>
<accession>A0A2P8F359</accession>
<comment type="similarity">
    <text evidence="2">Belongs to the ABC transporter superfamily.</text>
</comment>
<dbReference type="InterPro" id="IPR051535">
    <property type="entry name" value="Siderophore_ABC-ATPase"/>
</dbReference>
<sequence>MTSDIYSDCILQGRGLHLHYAGRAVIAGLDIYIPRGQLTVVLGTNGCGKSSLLKILSQVLPPSKGQVMLDGKVLADMGSKERARQLALLVQKPELPDGIDVQELVSRGRYPHQSLWRQWSEDDEYAVAQALVATGLTDMARREVSSLSGGQQQRVWLALVLAQQTEVLLLDEPTSFLDIRAQLSVMDFCRALRLQGRTLVLVLHDINQALRYADHLLLMREGRILAQGAPEALICEQVLKDVFDLDACIIQDPEAGCPMLIPRVDQYDHAWGVTQQPGYK</sequence>
<evidence type="ECO:0000256" key="9">
    <source>
        <dbReference type="ARBA" id="ARBA00023065"/>
    </source>
</evidence>
<evidence type="ECO:0000256" key="5">
    <source>
        <dbReference type="ARBA" id="ARBA00022496"/>
    </source>
</evidence>
<keyword evidence="9" id="KW-0406">Ion transport</keyword>
<dbReference type="RefSeq" id="WP_106590387.1">
    <property type="nucleotide sequence ID" value="NZ_PYGI01000002.1"/>
</dbReference>
<evidence type="ECO:0000256" key="8">
    <source>
        <dbReference type="ARBA" id="ARBA00023004"/>
    </source>
</evidence>
<keyword evidence="3" id="KW-0813">Transport</keyword>
<keyword evidence="4" id="KW-1003">Cell membrane</keyword>
<evidence type="ECO:0000313" key="12">
    <source>
        <dbReference type="EMBL" id="PSL16157.1"/>
    </source>
</evidence>